<evidence type="ECO:0000313" key="2">
    <source>
        <dbReference type="Proteomes" id="UP001331761"/>
    </source>
</evidence>
<feature type="non-terminal residue" evidence="1">
    <location>
        <position position="1"/>
    </location>
</feature>
<dbReference type="Proteomes" id="UP001331761">
    <property type="component" value="Unassembled WGS sequence"/>
</dbReference>
<comment type="caution">
    <text evidence="1">The sequence shown here is derived from an EMBL/GenBank/DDBJ whole genome shotgun (WGS) entry which is preliminary data.</text>
</comment>
<sequence length="45" mass="5098">QVLIPMISLIRVTRTEMENSSFKVALPNSHRSIQFSRYTTTATTA</sequence>
<proteinExistence type="predicted"/>
<evidence type="ECO:0000313" key="1">
    <source>
        <dbReference type="EMBL" id="KAK5986051.1"/>
    </source>
</evidence>
<keyword evidence="2" id="KW-1185">Reference proteome</keyword>
<gene>
    <name evidence="1" type="ORF">GCK32_021619</name>
</gene>
<dbReference type="EMBL" id="WIXE01001052">
    <property type="protein sequence ID" value="KAK5986051.1"/>
    <property type="molecule type" value="Genomic_DNA"/>
</dbReference>
<dbReference type="AlphaFoldDB" id="A0AAN8FU29"/>
<name>A0AAN8FU29_TRICO</name>
<protein>
    <submittedName>
        <fullName evidence="1">Uncharacterized protein</fullName>
    </submittedName>
</protein>
<accession>A0AAN8FU29</accession>
<organism evidence="1 2">
    <name type="scientific">Trichostrongylus colubriformis</name>
    <name type="common">Black scour worm</name>
    <dbReference type="NCBI Taxonomy" id="6319"/>
    <lineage>
        <taxon>Eukaryota</taxon>
        <taxon>Metazoa</taxon>
        <taxon>Ecdysozoa</taxon>
        <taxon>Nematoda</taxon>
        <taxon>Chromadorea</taxon>
        <taxon>Rhabditida</taxon>
        <taxon>Rhabditina</taxon>
        <taxon>Rhabditomorpha</taxon>
        <taxon>Strongyloidea</taxon>
        <taxon>Trichostrongylidae</taxon>
        <taxon>Trichostrongylus</taxon>
    </lineage>
</organism>
<reference evidence="1 2" key="1">
    <citation type="submission" date="2019-10" db="EMBL/GenBank/DDBJ databases">
        <title>Assembly and Annotation for the nematode Trichostrongylus colubriformis.</title>
        <authorList>
            <person name="Martin J."/>
        </authorList>
    </citation>
    <scope>NUCLEOTIDE SEQUENCE [LARGE SCALE GENOMIC DNA]</scope>
    <source>
        <strain evidence="1">G859</strain>
        <tissue evidence="1">Whole worm</tissue>
    </source>
</reference>